<accession>A0A0C2SGP7</accession>
<keyword evidence="3" id="KW-1185">Reference proteome</keyword>
<gene>
    <name evidence="2" type="ORF">KR50_04280</name>
</gene>
<organism evidence="2 3">
    <name type="scientific">Jeotgalibacillus campisalis</name>
    <dbReference type="NCBI Taxonomy" id="220754"/>
    <lineage>
        <taxon>Bacteria</taxon>
        <taxon>Bacillati</taxon>
        <taxon>Bacillota</taxon>
        <taxon>Bacilli</taxon>
        <taxon>Bacillales</taxon>
        <taxon>Caryophanaceae</taxon>
        <taxon>Jeotgalibacillus</taxon>
    </lineage>
</organism>
<feature type="transmembrane region" description="Helical" evidence="1">
    <location>
        <begin position="6"/>
        <end position="23"/>
    </location>
</feature>
<name>A0A0C2SGP7_9BACL</name>
<dbReference type="EMBL" id="JXRR01000001">
    <property type="protein sequence ID" value="KIL53099.1"/>
    <property type="molecule type" value="Genomic_DNA"/>
</dbReference>
<evidence type="ECO:0000313" key="3">
    <source>
        <dbReference type="Proteomes" id="UP000031972"/>
    </source>
</evidence>
<dbReference type="Proteomes" id="UP000031972">
    <property type="component" value="Unassembled WGS sequence"/>
</dbReference>
<sequence>MKRISFFILVSGIILFLLMYRWVDYREKELTDVLHAEEIIDVSYTYVPQGSDQFENTELGNPQALKELLGFLSQYKVKKTGLRDFESRYPEEQLNLHFIYTDGFATYSSLFERDVVLAGENQYKVINGPLDQEWVEEFKKKYLLGSNGQ</sequence>
<dbReference type="PATRIC" id="fig|220754.4.peg.438"/>
<protein>
    <submittedName>
        <fullName evidence="2">Uncharacterized protein</fullName>
    </submittedName>
</protein>
<reference evidence="2 3" key="1">
    <citation type="submission" date="2015-01" db="EMBL/GenBank/DDBJ databases">
        <title>Jeotgalibacillus campisalis genome sequencing.</title>
        <authorList>
            <person name="Goh K.M."/>
            <person name="Chan K.-G."/>
            <person name="Yaakop A.S."/>
            <person name="Ee R."/>
            <person name="Gan H.M."/>
            <person name="Chan C.S."/>
        </authorList>
    </citation>
    <scope>NUCLEOTIDE SEQUENCE [LARGE SCALE GENOMIC DNA]</scope>
    <source>
        <strain evidence="2 3">SF-57</strain>
    </source>
</reference>
<keyword evidence="1" id="KW-0812">Transmembrane</keyword>
<dbReference type="OrthoDB" id="2437154at2"/>
<evidence type="ECO:0000256" key="1">
    <source>
        <dbReference type="SAM" id="Phobius"/>
    </source>
</evidence>
<proteinExistence type="predicted"/>
<comment type="caution">
    <text evidence="2">The sequence shown here is derived from an EMBL/GenBank/DDBJ whole genome shotgun (WGS) entry which is preliminary data.</text>
</comment>
<keyword evidence="1" id="KW-0472">Membrane</keyword>
<keyword evidence="1" id="KW-1133">Transmembrane helix</keyword>
<evidence type="ECO:0000313" key="2">
    <source>
        <dbReference type="EMBL" id="KIL53099.1"/>
    </source>
</evidence>
<dbReference type="RefSeq" id="WP_041054148.1">
    <property type="nucleotide sequence ID" value="NZ_JXRR01000001.1"/>
</dbReference>
<dbReference type="AlphaFoldDB" id="A0A0C2SGP7"/>